<dbReference type="Proteomes" id="UP000050791">
    <property type="component" value="Unassembled WGS sequence"/>
</dbReference>
<dbReference type="WBParaSite" id="SMTH1_100230.1">
    <property type="protein sequence ID" value="SMTH1_100230.1"/>
    <property type="gene ID" value="SMTH1_100230"/>
</dbReference>
<keyword evidence="2" id="KW-0863">Zinc-finger</keyword>
<dbReference type="GO" id="GO:0006606">
    <property type="term" value="P:protein import into nucleus"/>
    <property type="evidence" value="ECO:0007669"/>
    <property type="project" value="TreeGrafter"/>
</dbReference>
<accession>A0AA85AQM8</accession>
<dbReference type="GO" id="GO:0008270">
    <property type="term" value="F:zinc ion binding"/>
    <property type="evidence" value="ECO:0007669"/>
    <property type="project" value="UniProtKB-KW"/>
</dbReference>
<evidence type="ECO:0000256" key="2">
    <source>
        <dbReference type="ARBA" id="ARBA00022771"/>
    </source>
</evidence>
<keyword evidence="3" id="KW-0862">Zinc</keyword>
<evidence type="ECO:0000313" key="5">
    <source>
        <dbReference type="Proteomes" id="UP000050791"/>
    </source>
</evidence>
<name>A0AA85AQM8_9TREM</name>
<protein>
    <recommendedName>
        <fullName evidence="4">RPA-interacting protein C-terminal domain-containing protein</fullName>
    </recommendedName>
</protein>
<evidence type="ECO:0000256" key="1">
    <source>
        <dbReference type="ARBA" id="ARBA00022723"/>
    </source>
</evidence>
<dbReference type="GO" id="GO:0005634">
    <property type="term" value="C:nucleus"/>
    <property type="evidence" value="ECO:0007669"/>
    <property type="project" value="TreeGrafter"/>
</dbReference>
<dbReference type="Pfam" id="PF14768">
    <property type="entry name" value="RPA_interact_C"/>
    <property type="match status" value="1"/>
</dbReference>
<reference evidence="6" key="1">
    <citation type="submission" date="2023-11" db="UniProtKB">
        <authorList>
            <consortium name="WormBaseParasite"/>
        </authorList>
    </citation>
    <scope>IDENTIFICATION</scope>
</reference>
<dbReference type="InterPro" id="IPR028159">
    <property type="entry name" value="RPA_interact_C_dom"/>
</dbReference>
<feature type="domain" description="RPA-interacting protein C-terminal" evidence="4">
    <location>
        <begin position="147"/>
        <end position="203"/>
    </location>
</feature>
<organism evidence="5 6">
    <name type="scientific">Schistosoma mattheei</name>
    <dbReference type="NCBI Taxonomy" id="31246"/>
    <lineage>
        <taxon>Eukaryota</taxon>
        <taxon>Metazoa</taxon>
        <taxon>Spiralia</taxon>
        <taxon>Lophotrochozoa</taxon>
        <taxon>Platyhelminthes</taxon>
        <taxon>Trematoda</taxon>
        <taxon>Digenea</taxon>
        <taxon>Strigeidida</taxon>
        <taxon>Schistosomatoidea</taxon>
        <taxon>Schistosomatidae</taxon>
        <taxon>Schistosoma</taxon>
    </lineage>
</organism>
<sequence>MIDKTILVHDSHRSKMNRHKELYAKQFQHKENKWRDLLHKRFMESMKLKRTHFTDHLRNVYNSEPDSLTDQLLLQEKRELLKSLVSGSEAEQLDLDSLILLQDRVLDELSVEIEEYFNPEFWNNTNSNNNGANQFHLPNESNNENVLCPLCRIGYLSMNSTILTCSSCSLNLDTQTDSLNLTTIKNSLIDAETKHQTSGCSNTSLHAWLIDQNTINCQSLTQNDDSNVNDMLHKSAEIVQLLCVGCDQCSFMEVVV</sequence>
<evidence type="ECO:0000259" key="4">
    <source>
        <dbReference type="Pfam" id="PF14768"/>
    </source>
</evidence>
<proteinExistence type="predicted"/>
<dbReference type="PANTHER" id="PTHR31742">
    <property type="entry name" value="RPA-INTERACTING PROTEIN RPAIN"/>
    <property type="match status" value="1"/>
</dbReference>
<evidence type="ECO:0000256" key="3">
    <source>
        <dbReference type="ARBA" id="ARBA00022833"/>
    </source>
</evidence>
<dbReference type="AlphaFoldDB" id="A0AA85AQM8"/>
<dbReference type="InterPro" id="IPR028156">
    <property type="entry name" value="RIP"/>
</dbReference>
<keyword evidence="1" id="KW-0479">Metal-binding</keyword>
<evidence type="ECO:0000313" key="6">
    <source>
        <dbReference type="WBParaSite" id="SMTH1_100230.1"/>
    </source>
</evidence>
<dbReference type="PANTHER" id="PTHR31742:SF1">
    <property type="entry name" value="RPA-INTERACTING PROTEIN"/>
    <property type="match status" value="1"/>
</dbReference>